<feature type="transmembrane region" description="Helical" evidence="1">
    <location>
        <begin position="40"/>
        <end position="62"/>
    </location>
</feature>
<dbReference type="AlphaFoldDB" id="A0AAP0N500"/>
<proteinExistence type="predicted"/>
<sequence length="111" mass="12968">MSVYSLGYFSFSNFFYENINIPKRQFEGINFCLVVLHECIFSGILLCTHLFLVFLASVVHYIVKYFRRILLWTSLGLTFTLKCIALPANLILETTVLSILRQMISRRISYL</sequence>
<keyword evidence="1" id="KW-0812">Transmembrane</keyword>
<organism evidence="2 3">
    <name type="scientific">Liquidambar formosana</name>
    <name type="common">Formosan gum</name>
    <dbReference type="NCBI Taxonomy" id="63359"/>
    <lineage>
        <taxon>Eukaryota</taxon>
        <taxon>Viridiplantae</taxon>
        <taxon>Streptophyta</taxon>
        <taxon>Embryophyta</taxon>
        <taxon>Tracheophyta</taxon>
        <taxon>Spermatophyta</taxon>
        <taxon>Magnoliopsida</taxon>
        <taxon>eudicotyledons</taxon>
        <taxon>Gunneridae</taxon>
        <taxon>Pentapetalae</taxon>
        <taxon>Saxifragales</taxon>
        <taxon>Altingiaceae</taxon>
        <taxon>Liquidambar</taxon>
    </lineage>
</organism>
<evidence type="ECO:0000313" key="3">
    <source>
        <dbReference type="Proteomes" id="UP001415857"/>
    </source>
</evidence>
<feature type="transmembrane region" description="Helical" evidence="1">
    <location>
        <begin position="69"/>
        <end position="92"/>
    </location>
</feature>
<dbReference type="EMBL" id="JBBPBK010000379">
    <property type="protein sequence ID" value="KAK9265491.1"/>
    <property type="molecule type" value="Genomic_DNA"/>
</dbReference>
<reference evidence="2 3" key="1">
    <citation type="journal article" date="2024" name="Plant J.">
        <title>Genome sequences and population genomics reveal climatic adaptation and genomic divergence between two closely related sweetgum species.</title>
        <authorList>
            <person name="Xu W.Q."/>
            <person name="Ren C.Q."/>
            <person name="Zhang X.Y."/>
            <person name="Comes H.P."/>
            <person name="Liu X.H."/>
            <person name="Li Y.G."/>
            <person name="Kettle C.J."/>
            <person name="Jalonen R."/>
            <person name="Gaisberger H."/>
            <person name="Ma Y.Z."/>
            <person name="Qiu Y.X."/>
        </authorList>
    </citation>
    <scope>NUCLEOTIDE SEQUENCE [LARGE SCALE GENOMIC DNA]</scope>
    <source>
        <strain evidence="2">Hangzhou</strain>
    </source>
</reference>
<accession>A0AAP0N500</accession>
<keyword evidence="1" id="KW-1133">Transmembrane helix</keyword>
<dbReference type="Proteomes" id="UP001415857">
    <property type="component" value="Unassembled WGS sequence"/>
</dbReference>
<comment type="caution">
    <text evidence="2">The sequence shown here is derived from an EMBL/GenBank/DDBJ whole genome shotgun (WGS) entry which is preliminary data.</text>
</comment>
<gene>
    <name evidence="2" type="ORF">L1049_001729</name>
</gene>
<protein>
    <submittedName>
        <fullName evidence="2">Uncharacterized protein</fullName>
    </submittedName>
</protein>
<name>A0AAP0N500_LIQFO</name>
<evidence type="ECO:0000256" key="1">
    <source>
        <dbReference type="SAM" id="Phobius"/>
    </source>
</evidence>
<keyword evidence="1" id="KW-0472">Membrane</keyword>
<evidence type="ECO:0000313" key="2">
    <source>
        <dbReference type="EMBL" id="KAK9265491.1"/>
    </source>
</evidence>
<keyword evidence="3" id="KW-1185">Reference proteome</keyword>